<evidence type="ECO:0000313" key="5">
    <source>
        <dbReference type="EMBL" id="KAH8008901.1"/>
    </source>
</evidence>
<dbReference type="VEuPathDB" id="VectorBase:LOC119178459"/>
<comment type="caution">
    <text evidence="5">The sequence shown here is derived from an EMBL/GenBank/DDBJ whole genome shotgun (WGS) entry which is preliminary data.</text>
</comment>
<evidence type="ECO:0000256" key="1">
    <source>
        <dbReference type="ARBA" id="ARBA00022598"/>
    </source>
</evidence>
<evidence type="ECO:0000256" key="2">
    <source>
        <dbReference type="ARBA" id="ARBA00022741"/>
    </source>
</evidence>
<evidence type="ECO:0000256" key="4">
    <source>
        <dbReference type="SAM" id="Phobius"/>
    </source>
</evidence>
<proteinExistence type="predicted"/>
<dbReference type="Gene3D" id="3.30.470.20">
    <property type="entry name" value="ATP-grasp fold, B domain"/>
    <property type="match status" value="1"/>
</dbReference>
<name>A0A9J6D4D1_RHIMP</name>
<keyword evidence="4" id="KW-0472">Membrane</keyword>
<protein>
    <submittedName>
        <fullName evidence="5">Uncharacterized protein</fullName>
    </submittedName>
</protein>
<dbReference type="GO" id="GO:0005524">
    <property type="term" value="F:ATP binding"/>
    <property type="evidence" value="ECO:0007669"/>
    <property type="project" value="UniProtKB-KW"/>
</dbReference>
<evidence type="ECO:0000313" key="6">
    <source>
        <dbReference type="Proteomes" id="UP000821866"/>
    </source>
</evidence>
<keyword evidence="3" id="KW-0067">ATP-binding</keyword>
<dbReference type="InterPro" id="IPR004344">
    <property type="entry name" value="TTL/TTLL_fam"/>
</dbReference>
<dbReference type="GO" id="GO:0036064">
    <property type="term" value="C:ciliary basal body"/>
    <property type="evidence" value="ECO:0007669"/>
    <property type="project" value="TreeGrafter"/>
</dbReference>
<reference evidence="5" key="1">
    <citation type="journal article" date="2020" name="Cell">
        <title>Large-Scale Comparative Analyses of Tick Genomes Elucidate Their Genetic Diversity and Vector Capacities.</title>
        <authorList>
            <consortium name="Tick Genome and Microbiome Consortium (TIGMIC)"/>
            <person name="Jia N."/>
            <person name="Wang J."/>
            <person name="Shi W."/>
            <person name="Du L."/>
            <person name="Sun Y."/>
            <person name="Zhan W."/>
            <person name="Jiang J.F."/>
            <person name="Wang Q."/>
            <person name="Zhang B."/>
            <person name="Ji P."/>
            <person name="Bell-Sakyi L."/>
            <person name="Cui X.M."/>
            <person name="Yuan T.T."/>
            <person name="Jiang B.G."/>
            <person name="Yang W.F."/>
            <person name="Lam T.T."/>
            <person name="Chang Q.C."/>
            <person name="Ding S.J."/>
            <person name="Wang X.J."/>
            <person name="Zhu J.G."/>
            <person name="Ruan X.D."/>
            <person name="Zhao L."/>
            <person name="Wei J.T."/>
            <person name="Ye R.Z."/>
            <person name="Que T.C."/>
            <person name="Du C.H."/>
            <person name="Zhou Y.H."/>
            <person name="Cheng J.X."/>
            <person name="Dai P.F."/>
            <person name="Guo W.B."/>
            <person name="Han X.H."/>
            <person name="Huang E.J."/>
            <person name="Li L.F."/>
            <person name="Wei W."/>
            <person name="Gao Y.C."/>
            <person name="Liu J.Z."/>
            <person name="Shao H.Z."/>
            <person name="Wang X."/>
            <person name="Wang C.C."/>
            <person name="Yang T.C."/>
            <person name="Huo Q.B."/>
            <person name="Li W."/>
            <person name="Chen H.Y."/>
            <person name="Chen S.E."/>
            <person name="Zhou L.G."/>
            <person name="Ni X.B."/>
            <person name="Tian J.H."/>
            <person name="Sheng Y."/>
            <person name="Liu T."/>
            <person name="Pan Y.S."/>
            <person name="Xia L.Y."/>
            <person name="Li J."/>
            <person name="Zhao F."/>
            <person name="Cao W.C."/>
        </authorList>
    </citation>
    <scope>NUCLEOTIDE SEQUENCE</scope>
    <source>
        <strain evidence="5">Rmic-2018</strain>
    </source>
</reference>
<organism evidence="5 6">
    <name type="scientific">Rhipicephalus microplus</name>
    <name type="common">Cattle tick</name>
    <name type="synonym">Boophilus microplus</name>
    <dbReference type="NCBI Taxonomy" id="6941"/>
    <lineage>
        <taxon>Eukaryota</taxon>
        <taxon>Metazoa</taxon>
        <taxon>Ecdysozoa</taxon>
        <taxon>Arthropoda</taxon>
        <taxon>Chelicerata</taxon>
        <taxon>Arachnida</taxon>
        <taxon>Acari</taxon>
        <taxon>Parasitiformes</taxon>
        <taxon>Ixodida</taxon>
        <taxon>Ixodoidea</taxon>
        <taxon>Ixodidae</taxon>
        <taxon>Rhipicephalinae</taxon>
        <taxon>Rhipicephalus</taxon>
        <taxon>Boophilus</taxon>
    </lineage>
</organism>
<dbReference type="Proteomes" id="UP000821866">
    <property type="component" value="Chromosome 9"/>
</dbReference>
<feature type="transmembrane region" description="Helical" evidence="4">
    <location>
        <begin position="297"/>
        <end position="320"/>
    </location>
</feature>
<dbReference type="GO" id="GO:0070740">
    <property type="term" value="F:tubulin-glutamic acid ligase activity"/>
    <property type="evidence" value="ECO:0007669"/>
    <property type="project" value="TreeGrafter"/>
</dbReference>
<evidence type="ECO:0000256" key="3">
    <source>
        <dbReference type="ARBA" id="ARBA00022840"/>
    </source>
</evidence>
<dbReference type="EMBL" id="JABSTU010000011">
    <property type="protein sequence ID" value="KAH8008901.1"/>
    <property type="molecule type" value="Genomic_DNA"/>
</dbReference>
<dbReference type="GO" id="GO:0015631">
    <property type="term" value="F:tubulin binding"/>
    <property type="evidence" value="ECO:0007669"/>
    <property type="project" value="TreeGrafter"/>
</dbReference>
<keyword evidence="4" id="KW-1133">Transmembrane helix</keyword>
<keyword evidence="2" id="KW-0547">Nucleotide-binding</keyword>
<keyword evidence="6" id="KW-1185">Reference proteome</keyword>
<keyword evidence="4" id="KW-0812">Transmembrane</keyword>
<reference evidence="5" key="2">
    <citation type="submission" date="2021-09" db="EMBL/GenBank/DDBJ databases">
        <authorList>
            <person name="Jia N."/>
            <person name="Wang J."/>
            <person name="Shi W."/>
            <person name="Du L."/>
            <person name="Sun Y."/>
            <person name="Zhan W."/>
            <person name="Jiang J."/>
            <person name="Wang Q."/>
            <person name="Zhang B."/>
            <person name="Ji P."/>
            <person name="Sakyi L.B."/>
            <person name="Cui X."/>
            <person name="Yuan T."/>
            <person name="Jiang B."/>
            <person name="Yang W."/>
            <person name="Lam T.T.-Y."/>
            <person name="Chang Q."/>
            <person name="Ding S."/>
            <person name="Wang X."/>
            <person name="Zhu J."/>
            <person name="Ruan X."/>
            <person name="Zhao L."/>
            <person name="Wei J."/>
            <person name="Que T."/>
            <person name="Du C."/>
            <person name="Cheng J."/>
            <person name="Dai P."/>
            <person name="Han X."/>
            <person name="Huang E."/>
            <person name="Gao Y."/>
            <person name="Liu J."/>
            <person name="Shao H."/>
            <person name="Ye R."/>
            <person name="Li L."/>
            <person name="Wei W."/>
            <person name="Wang X."/>
            <person name="Wang C."/>
            <person name="Huo Q."/>
            <person name="Li W."/>
            <person name="Guo W."/>
            <person name="Chen H."/>
            <person name="Chen S."/>
            <person name="Zhou L."/>
            <person name="Zhou L."/>
            <person name="Ni X."/>
            <person name="Tian J."/>
            <person name="Zhou Y."/>
            <person name="Sheng Y."/>
            <person name="Liu T."/>
            <person name="Pan Y."/>
            <person name="Xia L."/>
            <person name="Li J."/>
            <person name="Zhao F."/>
            <person name="Cao W."/>
        </authorList>
    </citation>
    <scope>NUCLEOTIDE SEQUENCE</scope>
    <source>
        <strain evidence="5">Rmic-2018</strain>
        <tissue evidence="5">Larvae</tissue>
    </source>
</reference>
<dbReference type="PANTHER" id="PTHR12241:SF162">
    <property type="entry name" value="TUBULIN MONOGLUTAMYLASE TTLL4"/>
    <property type="match status" value="1"/>
</dbReference>
<dbReference type="PROSITE" id="PS51221">
    <property type="entry name" value="TTL"/>
    <property type="match status" value="1"/>
</dbReference>
<keyword evidence="1" id="KW-0436">Ligase</keyword>
<gene>
    <name evidence="5" type="ORF">HPB51_007493</name>
</gene>
<dbReference type="Pfam" id="PF03133">
    <property type="entry name" value="TTL"/>
    <property type="match status" value="1"/>
</dbReference>
<accession>A0A9J6D4D1</accession>
<dbReference type="AlphaFoldDB" id="A0A9J6D4D1"/>
<sequence>MPTPSCSAEGPMNRLIQRHTSSRYTCYELFGFDILLDEQLKPWLLEVNISPSLEEQDDLSLNPLLHTYSLSPAEHLKHRHYETSLMDVEEETSGLLESLTPDDVRVLVQSEDELSRCGSFKRVFPGGRHGDVTLLAHRRYYNLLLAAWERRFGHQRHKGVEWLQRLCAKGFHLMSPDTERVPTAESQSSPVSEKRLPHNTIRTLGPYLMEDHAIIWCAGHATLGDYERADGAARTFTNSAADLSYRNFLKITSDTTFTALPSSRGSGDGGEVLSPRCDEAEASGAPVLAYCKMAAKMVGSASLVLAVAAVIVALGQLLALSDVMGEDPSFVPSRPLIRGHFPEGPVRHADGGSVPTTRMTTIASASRAADASPNPPAVPSTARVKPSCTVITKAGLHV</sequence>
<dbReference type="GO" id="GO:0000226">
    <property type="term" value="P:microtubule cytoskeleton organization"/>
    <property type="evidence" value="ECO:0007669"/>
    <property type="project" value="TreeGrafter"/>
</dbReference>
<dbReference type="PANTHER" id="PTHR12241">
    <property type="entry name" value="TUBULIN POLYGLUTAMYLASE"/>
    <property type="match status" value="1"/>
</dbReference>